<accession>A0A382J1G2</accession>
<gene>
    <name evidence="1" type="ORF">METZ01_LOCUS258724</name>
</gene>
<protein>
    <submittedName>
        <fullName evidence="1">Uncharacterized protein</fullName>
    </submittedName>
</protein>
<dbReference type="InterPro" id="IPR036177">
    <property type="entry name" value="Peptidase_M55_sf"/>
</dbReference>
<organism evidence="1">
    <name type="scientific">marine metagenome</name>
    <dbReference type="NCBI Taxonomy" id="408172"/>
    <lineage>
        <taxon>unclassified sequences</taxon>
        <taxon>metagenomes</taxon>
        <taxon>ecological metagenomes</taxon>
    </lineage>
</organism>
<evidence type="ECO:0000313" key="1">
    <source>
        <dbReference type="EMBL" id="SVC05870.1"/>
    </source>
</evidence>
<dbReference type="AlphaFoldDB" id="A0A382J1G2"/>
<dbReference type="Gene3D" id="3.40.50.10780">
    <property type="entry name" value="Dipeptide transport protein"/>
    <property type="match status" value="1"/>
</dbReference>
<dbReference type="InterPro" id="IPR007035">
    <property type="entry name" value="Peptidase_M55"/>
</dbReference>
<name>A0A382J1G2_9ZZZZ</name>
<dbReference type="InterPro" id="IPR027476">
    <property type="entry name" value="DppA_N"/>
</dbReference>
<reference evidence="1" key="1">
    <citation type="submission" date="2018-05" db="EMBL/GenBank/DDBJ databases">
        <authorList>
            <person name="Lanie J.A."/>
            <person name="Ng W.-L."/>
            <person name="Kazmierczak K.M."/>
            <person name="Andrzejewski T.M."/>
            <person name="Davidsen T.M."/>
            <person name="Wayne K.J."/>
            <person name="Tettelin H."/>
            <person name="Glass J.I."/>
            <person name="Rusch D."/>
            <person name="Podicherti R."/>
            <person name="Tsui H.-C.T."/>
            <person name="Winkler M.E."/>
        </authorList>
    </citation>
    <scope>NUCLEOTIDE SEQUENCE</scope>
</reference>
<proteinExistence type="predicted"/>
<dbReference type="Pfam" id="PF04951">
    <property type="entry name" value="Peptidase_M55"/>
    <property type="match status" value="1"/>
</dbReference>
<sequence>MDEDFDAVLIIGQHAMAGAEGGHLRHTYSRRRLERVSLGTEEIGEIGLIVGIAGEVGVPVVFLSGDLAATKEISNLVEGVETAAVKRGVSKTCCVSLAPEQSRDLICRGVERALKRRDQILPRRLDASREIRLRYNSACAWRALARRLRGGAGLGWRPPRELCARGETLRQAWDRAIGLKG</sequence>
<dbReference type="SUPFAM" id="SSF63992">
    <property type="entry name" value="Dipeptide transport protein"/>
    <property type="match status" value="1"/>
</dbReference>
<dbReference type="EMBL" id="UINC01071165">
    <property type="protein sequence ID" value="SVC05870.1"/>
    <property type="molecule type" value="Genomic_DNA"/>
</dbReference>